<dbReference type="SUPFAM" id="SSF51658">
    <property type="entry name" value="Xylose isomerase-like"/>
    <property type="match status" value="1"/>
</dbReference>
<dbReference type="EMBL" id="PCVG01000054">
    <property type="protein sequence ID" value="PIQ68415.1"/>
    <property type="molecule type" value="Genomic_DNA"/>
</dbReference>
<evidence type="ECO:0000259" key="9">
    <source>
        <dbReference type="Pfam" id="PF01261"/>
    </source>
</evidence>
<comment type="cofactor">
    <cofactor evidence="7">
        <name>Zn(2+)</name>
        <dbReference type="ChEBI" id="CHEBI:29105"/>
    </cofactor>
    <text evidence="7">Binds 3 Zn(2+) ions.</text>
</comment>
<dbReference type="PANTHER" id="PTHR21445">
    <property type="entry name" value="ENDONUCLEASE IV ENDODEOXYRIBONUCLEASE IV"/>
    <property type="match status" value="1"/>
</dbReference>
<proteinExistence type="inferred from homology"/>
<dbReference type="NCBIfam" id="TIGR00587">
    <property type="entry name" value="nfo"/>
    <property type="match status" value="1"/>
</dbReference>
<comment type="catalytic activity">
    <reaction evidence="7">
        <text>Endonucleolytic cleavage to 5'-phosphooligonucleotide end-products.</text>
        <dbReference type="EC" id="3.1.21.2"/>
    </reaction>
</comment>
<dbReference type="HAMAP" id="MF_00152">
    <property type="entry name" value="Nfo"/>
    <property type="match status" value="1"/>
</dbReference>
<dbReference type="PROSITE" id="PS00731">
    <property type="entry name" value="AP_NUCLEASE_F2_3"/>
    <property type="match status" value="1"/>
</dbReference>
<dbReference type="InterPro" id="IPR036237">
    <property type="entry name" value="Xyl_isomerase-like_sf"/>
</dbReference>
<dbReference type="InterPro" id="IPR018246">
    <property type="entry name" value="AP_endonuc_F2_Zn_BS"/>
</dbReference>
<evidence type="ECO:0000256" key="8">
    <source>
        <dbReference type="SAM" id="MobiDB-lite"/>
    </source>
</evidence>
<feature type="binding site" evidence="7">
    <location>
        <position position="299"/>
    </location>
    <ligand>
        <name>Zn(2+)</name>
        <dbReference type="ChEBI" id="CHEBI:29105"/>
        <label>2</label>
    </ligand>
</feature>
<evidence type="ECO:0000256" key="2">
    <source>
        <dbReference type="ARBA" id="ARBA00022723"/>
    </source>
</evidence>
<dbReference type="GO" id="GO:0008270">
    <property type="term" value="F:zinc ion binding"/>
    <property type="evidence" value="ECO:0007669"/>
    <property type="project" value="UniProtKB-UniRule"/>
</dbReference>
<keyword evidence="3 7" id="KW-0227">DNA damage</keyword>
<accession>A0A2H0KB11</accession>
<dbReference type="GO" id="GO:0006284">
    <property type="term" value="P:base-excision repair"/>
    <property type="evidence" value="ECO:0007669"/>
    <property type="project" value="TreeGrafter"/>
</dbReference>
<dbReference type="PANTHER" id="PTHR21445:SF0">
    <property type="entry name" value="APURINIC-APYRIMIDINIC ENDONUCLEASE"/>
    <property type="match status" value="1"/>
</dbReference>
<comment type="similarity">
    <text evidence="1 7">Belongs to the AP endonuclease 2 family.</text>
</comment>
<feature type="binding site" evidence="7">
    <location>
        <position position="186"/>
    </location>
    <ligand>
        <name>Zn(2+)</name>
        <dbReference type="ChEBI" id="CHEBI:29105"/>
        <label>1</label>
    </ligand>
</feature>
<keyword evidence="2 7" id="KW-0479">Metal-binding</keyword>
<evidence type="ECO:0000256" key="5">
    <source>
        <dbReference type="ARBA" id="ARBA00022833"/>
    </source>
</evidence>
<protein>
    <recommendedName>
        <fullName evidence="7">Probable endonuclease 4</fullName>
        <ecNumber evidence="7">3.1.21.2</ecNumber>
    </recommendedName>
    <alternativeName>
        <fullName evidence="7">Endodeoxyribonuclease IV</fullName>
    </alternativeName>
    <alternativeName>
        <fullName evidence="7">Endonuclease IV</fullName>
    </alternativeName>
</protein>
<evidence type="ECO:0000313" key="11">
    <source>
        <dbReference type="Proteomes" id="UP000229342"/>
    </source>
</evidence>
<gene>
    <name evidence="7" type="primary">nfo</name>
    <name evidence="10" type="ORF">COV91_04215</name>
</gene>
<keyword evidence="5 7" id="KW-0862">Zinc</keyword>
<evidence type="ECO:0000256" key="4">
    <source>
        <dbReference type="ARBA" id="ARBA00022801"/>
    </source>
</evidence>
<dbReference type="PROSITE" id="PS00729">
    <property type="entry name" value="AP_NUCLEASE_F2_1"/>
    <property type="match status" value="1"/>
</dbReference>
<name>A0A2H0KB11_9BACT</name>
<dbReference type="PROSITE" id="PS51432">
    <property type="entry name" value="AP_NUCLEASE_F2_4"/>
    <property type="match status" value="1"/>
</dbReference>
<keyword evidence="4 7" id="KW-0378">Hydrolase</keyword>
<feature type="binding site" evidence="7">
    <location>
        <position position="269"/>
    </location>
    <ligand>
        <name>Zn(2+)</name>
        <dbReference type="ChEBI" id="CHEBI:29105"/>
        <label>3</label>
    </ligand>
</feature>
<keyword evidence="7" id="KW-0255">Endonuclease</keyword>
<keyword evidence="7" id="KW-0540">Nuclease</keyword>
<evidence type="ECO:0000313" key="10">
    <source>
        <dbReference type="EMBL" id="PIQ68415.1"/>
    </source>
</evidence>
<evidence type="ECO:0000256" key="7">
    <source>
        <dbReference type="HAMAP-Rule" id="MF_00152"/>
    </source>
</evidence>
<feature type="binding site" evidence="7">
    <location>
        <position position="254"/>
    </location>
    <ligand>
        <name>Zn(2+)</name>
        <dbReference type="ChEBI" id="CHEBI:29105"/>
        <label>2</label>
    </ligand>
</feature>
<feature type="binding site" evidence="7">
    <location>
        <position position="217"/>
    </location>
    <ligand>
        <name>Zn(2+)</name>
        <dbReference type="ChEBI" id="CHEBI:29105"/>
        <label>2</label>
    </ligand>
</feature>
<evidence type="ECO:0000256" key="3">
    <source>
        <dbReference type="ARBA" id="ARBA00022763"/>
    </source>
</evidence>
<evidence type="ECO:0000256" key="6">
    <source>
        <dbReference type="ARBA" id="ARBA00023204"/>
    </source>
</evidence>
<dbReference type="GO" id="GO:0003677">
    <property type="term" value="F:DNA binding"/>
    <property type="evidence" value="ECO:0007669"/>
    <property type="project" value="InterPro"/>
</dbReference>
<comment type="caution">
    <text evidence="10">The sequence shown here is derived from an EMBL/GenBank/DDBJ whole genome shotgun (WGS) entry which is preliminary data.</text>
</comment>
<feature type="binding site" evidence="7">
    <location>
        <position position="267"/>
    </location>
    <ligand>
        <name>Zn(2+)</name>
        <dbReference type="ChEBI" id="CHEBI:29105"/>
        <label>3</label>
    </ligand>
</feature>
<comment type="function">
    <text evidence="7">Endonuclease IV plays a role in DNA repair. It cleaves phosphodiester bonds at apurinic or apyrimidinic (AP) sites, generating a 3'-hydroxyl group and a 5'-terminal sugar phosphate.</text>
</comment>
<dbReference type="CDD" id="cd00019">
    <property type="entry name" value="AP2Ec"/>
    <property type="match status" value="1"/>
</dbReference>
<dbReference type="InterPro" id="IPR013022">
    <property type="entry name" value="Xyl_isomerase-like_TIM-brl"/>
</dbReference>
<dbReference type="Gene3D" id="3.20.20.150">
    <property type="entry name" value="Divalent-metal-dependent TIM barrel enzymes"/>
    <property type="match status" value="1"/>
</dbReference>
<feature type="binding site" evidence="7">
    <location>
        <position position="110"/>
    </location>
    <ligand>
        <name>Zn(2+)</name>
        <dbReference type="ChEBI" id="CHEBI:29105"/>
        <label>1</label>
    </ligand>
</feature>
<reference evidence="10 11" key="1">
    <citation type="submission" date="2017-09" db="EMBL/GenBank/DDBJ databases">
        <title>Depth-based differentiation of microbial function through sediment-hosted aquifers and enrichment of novel symbionts in the deep terrestrial subsurface.</title>
        <authorList>
            <person name="Probst A.J."/>
            <person name="Ladd B."/>
            <person name="Jarett J.K."/>
            <person name="Geller-Mcgrath D.E."/>
            <person name="Sieber C.M."/>
            <person name="Emerson J.B."/>
            <person name="Anantharaman K."/>
            <person name="Thomas B.C."/>
            <person name="Malmstrom R."/>
            <person name="Stieglmeier M."/>
            <person name="Klingl A."/>
            <person name="Woyke T."/>
            <person name="Ryan C.M."/>
            <person name="Banfield J.F."/>
        </authorList>
    </citation>
    <scope>NUCLEOTIDE SEQUENCE [LARGE SCALE GENOMIC DNA]</scope>
    <source>
        <strain evidence="10">CG11_big_fil_rev_8_21_14_0_20_46_11</strain>
    </source>
</reference>
<organism evidence="10 11">
    <name type="scientific">Candidatus Taylorbacteria bacterium CG11_big_fil_rev_8_21_14_0_20_46_11</name>
    <dbReference type="NCBI Taxonomy" id="1975025"/>
    <lineage>
        <taxon>Bacteria</taxon>
        <taxon>Candidatus Tayloriibacteriota</taxon>
    </lineage>
</organism>
<dbReference type="GO" id="GO:0008081">
    <property type="term" value="F:phosphoric diester hydrolase activity"/>
    <property type="evidence" value="ECO:0007669"/>
    <property type="project" value="TreeGrafter"/>
</dbReference>
<dbReference type="EC" id="3.1.21.2" evidence="7"/>
<feature type="binding site" evidence="7">
    <location>
        <position position="71"/>
    </location>
    <ligand>
        <name>Zn(2+)</name>
        <dbReference type="ChEBI" id="CHEBI:29105"/>
        <label>1</label>
    </ligand>
</feature>
<keyword evidence="6 7" id="KW-0234">DNA repair</keyword>
<dbReference type="SMART" id="SM00518">
    <property type="entry name" value="AP2Ec"/>
    <property type="match status" value="1"/>
</dbReference>
<dbReference type="Proteomes" id="UP000229342">
    <property type="component" value="Unassembled WGS sequence"/>
</dbReference>
<dbReference type="Pfam" id="PF01261">
    <property type="entry name" value="AP_endonuc_2"/>
    <property type="match status" value="1"/>
</dbReference>
<dbReference type="InterPro" id="IPR001719">
    <property type="entry name" value="AP_endonuc_2"/>
</dbReference>
<evidence type="ECO:0000256" key="1">
    <source>
        <dbReference type="ARBA" id="ARBA00005340"/>
    </source>
</evidence>
<dbReference type="GO" id="GO:0003906">
    <property type="term" value="F:DNA-(apurinic or apyrimidinic site) endonuclease activity"/>
    <property type="evidence" value="ECO:0007669"/>
    <property type="project" value="TreeGrafter"/>
</dbReference>
<feature type="domain" description="Xylose isomerase-like TIM barrel" evidence="9">
    <location>
        <begin position="23"/>
        <end position="308"/>
    </location>
</feature>
<sequence length="321" mass="35310">MKSGTLIIGAHVSIAGGFKEAPARAASIGANAVQMFSGSPRGWNFASATKEQAEEYKAEVKKHGIKASYFHASYLINLADDGPNGKHSVDALIAELSVAEKLGVKGSIIHLGSFKEGRPKENQKSKIKNQDLFAPTTPPRRLGTPPQAGGEEENATYVKHERYPLLISNIKAVLKKAPKDIFFIIEDMGMRKIGRSLDEIAEIIKDVPDPRVKVCLDTCHLHSAGYDLSTKKKLEEFLEMFDTTIGLDRLECIHMNDSRDEFGSLRDRHDNIGEGKVGKDVFALIVNHPKLKNLPFLLEVPGFDDSGPDRKNVDKVKGVIQ</sequence>
<feature type="binding site" evidence="7">
    <location>
        <position position="186"/>
    </location>
    <ligand>
        <name>Zn(2+)</name>
        <dbReference type="ChEBI" id="CHEBI:29105"/>
        <label>2</label>
    </ligand>
</feature>
<feature type="region of interest" description="Disordered" evidence="8">
    <location>
        <begin position="117"/>
        <end position="153"/>
    </location>
</feature>
<dbReference type="AlphaFoldDB" id="A0A2H0KB11"/>
<feature type="binding site" evidence="7">
    <location>
        <position position="220"/>
    </location>
    <ligand>
        <name>Zn(2+)</name>
        <dbReference type="ChEBI" id="CHEBI:29105"/>
        <label>3</label>
    </ligand>
</feature>
<dbReference type="GO" id="GO:0008833">
    <property type="term" value="F:deoxyribonuclease IV (phage-T4-induced) activity"/>
    <property type="evidence" value="ECO:0007669"/>
    <property type="project" value="UniProtKB-UniRule"/>
</dbReference>